<gene>
    <name evidence="1" type="ORF">M404DRAFT_23784</name>
</gene>
<dbReference type="HOGENOM" id="CLU_3069667_0_0_1"/>
<evidence type="ECO:0000313" key="1">
    <source>
        <dbReference type="EMBL" id="KIO07295.1"/>
    </source>
</evidence>
<organism evidence="1 2">
    <name type="scientific">Pisolithus tinctorius Marx 270</name>
    <dbReference type="NCBI Taxonomy" id="870435"/>
    <lineage>
        <taxon>Eukaryota</taxon>
        <taxon>Fungi</taxon>
        <taxon>Dikarya</taxon>
        <taxon>Basidiomycota</taxon>
        <taxon>Agaricomycotina</taxon>
        <taxon>Agaricomycetes</taxon>
        <taxon>Agaricomycetidae</taxon>
        <taxon>Boletales</taxon>
        <taxon>Sclerodermatineae</taxon>
        <taxon>Pisolithaceae</taxon>
        <taxon>Pisolithus</taxon>
    </lineage>
</organism>
<proteinExistence type="predicted"/>
<reference evidence="1 2" key="1">
    <citation type="submission" date="2014-04" db="EMBL/GenBank/DDBJ databases">
        <authorList>
            <consortium name="DOE Joint Genome Institute"/>
            <person name="Kuo A."/>
            <person name="Kohler A."/>
            <person name="Costa M.D."/>
            <person name="Nagy L.G."/>
            <person name="Floudas D."/>
            <person name="Copeland A."/>
            <person name="Barry K.W."/>
            <person name="Cichocki N."/>
            <person name="Veneault-Fourrey C."/>
            <person name="LaButti K."/>
            <person name="Lindquist E.A."/>
            <person name="Lipzen A."/>
            <person name="Lundell T."/>
            <person name="Morin E."/>
            <person name="Murat C."/>
            <person name="Sun H."/>
            <person name="Tunlid A."/>
            <person name="Henrissat B."/>
            <person name="Grigoriev I.V."/>
            <person name="Hibbett D.S."/>
            <person name="Martin F."/>
            <person name="Nordberg H.P."/>
            <person name="Cantor M.N."/>
            <person name="Hua S.X."/>
        </authorList>
    </citation>
    <scope>NUCLEOTIDE SEQUENCE [LARGE SCALE GENOMIC DNA]</scope>
    <source>
        <strain evidence="1 2">Marx 270</strain>
    </source>
</reference>
<reference evidence="2" key="2">
    <citation type="submission" date="2015-01" db="EMBL/GenBank/DDBJ databases">
        <title>Evolutionary Origins and Diversification of the Mycorrhizal Mutualists.</title>
        <authorList>
            <consortium name="DOE Joint Genome Institute"/>
            <consortium name="Mycorrhizal Genomics Consortium"/>
            <person name="Kohler A."/>
            <person name="Kuo A."/>
            <person name="Nagy L.G."/>
            <person name="Floudas D."/>
            <person name="Copeland A."/>
            <person name="Barry K.W."/>
            <person name="Cichocki N."/>
            <person name="Veneault-Fourrey C."/>
            <person name="LaButti K."/>
            <person name="Lindquist E.A."/>
            <person name="Lipzen A."/>
            <person name="Lundell T."/>
            <person name="Morin E."/>
            <person name="Murat C."/>
            <person name="Riley R."/>
            <person name="Ohm R."/>
            <person name="Sun H."/>
            <person name="Tunlid A."/>
            <person name="Henrissat B."/>
            <person name="Grigoriev I.V."/>
            <person name="Hibbett D.S."/>
            <person name="Martin F."/>
        </authorList>
    </citation>
    <scope>NUCLEOTIDE SEQUENCE [LARGE SCALE GENOMIC DNA]</scope>
    <source>
        <strain evidence="2">Marx 270</strain>
    </source>
</reference>
<name>A0A0C3P2P1_PISTI</name>
<dbReference type="EMBL" id="KN831960">
    <property type="protein sequence ID" value="KIO07295.1"/>
    <property type="molecule type" value="Genomic_DNA"/>
</dbReference>
<sequence length="53" mass="5593">MSTPESDSPSGLTTNLAGLINRTHFCQLPRATPDLWLVTPVSTSVLTSVVPAL</sequence>
<dbReference type="InParanoid" id="A0A0C3P2P1"/>
<accession>A0A0C3P2P1</accession>
<dbReference type="AlphaFoldDB" id="A0A0C3P2P1"/>
<dbReference type="Proteomes" id="UP000054217">
    <property type="component" value="Unassembled WGS sequence"/>
</dbReference>
<keyword evidence="2" id="KW-1185">Reference proteome</keyword>
<protein>
    <submittedName>
        <fullName evidence="1">Uncharacterized protein</fullName>
    </submittedName>
</protein>
<evidence type="ECO:0000313" key="2">
    <source>
        <dbReference type="Proteomes" id="UP000054217"/>
    </source>
</evidence>